<protein>
    <submittedName>
        <fullName evidence="2">RNA-dependent RNA polymerase</fullName>
    </submittedName>
</protein>
<organism evidence="2">
    <name type="scientific">Neofusicoccum parvum narnavirus 3</name>
    <dbReference type="NCBI Taxonomy" id="2818058"/>
    <lineage>
        <taxon>Viruses</taxon>
        <taxon>Riboviria</taxon>
        <taxon>Orthornavirae</taxon>
        <taxon>Lenarviricota</taxon>
        <taxon>Amabiliviricetes</taxon>
        <taxon>Wolframvirales</taxon>
        <taxon>Narnaviridae</taxon>
        <taxon>Narnavirus</taxon>
    </lineage>
</organism>
<dbReference type="EMBL" id="MW175883">
    <property type="protein sequence ID" value="QTE76053.1"/>
    <property type="molecule type" value="Genomic_RNA"/>
</dbReference>
<name>A0A8A5D631_9VIRU</name>
<evidence type="ECO:0000256" key="1">
    <source>
        <dbReference type="SAM" id="MobiDB-lite"/>
    </source>
</evidence>
<proteinExistence type="predicted"/>
<feature type="compositionally biased region" description="Low complexity" evidence="1">
    <location>
        <begin position="19"/>
        <end position="28"/>
    </location>
</feature>
<evidence type="ECO:0000313" key="2">
    <source>
        <dbReference type="EMBL" id="QTE76053.1"/>
    </source>
</evidence>
<feature type="region of interest" description="Disordered" evidence="1">
    <location>
        <begin position="1"/>
        <end position="34"/>
    </location>
</feature>
<sequence>MEPPSPEGSGGSVSHTPKESLSSSSSYKSAEESARPWSNPRDVLCIGSLPCTSSITKRFVPPCECRGRHRPFSEFCKLVIDPSLRKGTPVPKIEVCWNNLNIWEDKIPRSLSGLKKSIHFDSMPSIWHANKVLYEGTYWFRRLMRIDSGRSNLNGKAILRLLAGLKGFSGPEEVWQLVKLKIDPQGVNKLRNILATVDGLVMQLILSFPMWEELLSWERTDQIINCLICQLLPDYFREVIPENPSSFEKIKRLRKAIKEQGFNPVGDISSIDIPREMSFFKVITDFMSDRKTPISMYRVMVMSQTRASGVPPRSVYLKALQKIKLTLTEPVDRSRYERVKGYVAEGIDQIHQEMVESIGSESQSELFWARVIDRAKISLSDSGEFFTNSNSGGKLEAARKILCKEDKIAEINLHTGQETGRILTPDDQVGIRLFHWACNVFRDRKTIYDRNVMSVRISLVAELGKYRAITVSHLAHAILLHVLSHVLLEYIAAVPSSRSGVGAANHAWNFFKRLSHKNPAGNFIFDKDNYVFSTDWEEATDWLDHLISQLIVNRLCHNVGIPNWYRQTAVFALCAPRQVEEMDEDNLLSKYFTTRGELMGDPVTKVILHMCHLVARHAASKQMRILAHGPKPRKGPHL</sequence>
<accession>A0A8A5D631</accession>
<reference evidence="2" key="1">
    <citation type="journal article" name="Viruses">
        <title>Characterization of the Mycovirome of the Phytopathogenic Fungus, Neofusicoccum parvum.</title>
        <authorList>
            <person name="Marais A."/>
            <person name="Faure C."/>
            <person name="Comont G."/>
            <person name="Candresse T."/>
            <person name="Stempien E."/>
            <person name="Corio-Costet M.F."/>
        </authorList>
    </citation>
    <scope>NUCLEOTIDE SEQUENCE</scope>
    <source>
        <strain evidence="2">COLB</strain>
    </source>
</reference>
<keyword evidence="2" id="KW-0548">Nucleotidyltransferase</keyword>
<keyword evidence="2" id="KW-0808">Transferase</keyword>
<keyword evidence="2" id="KW-0696">RNA-directed RNA polymerase</keyword>
<dbReference type="GO" id="GO:0003968">
    <property type="term" value="F:RNA-directed RNA polymerase activity"/>
    <property type="evidence" value="ECO:0007669"/>
    <property type="project" value="UniProtKB-KW"/>
</dbReference>